<comment type="similarity">
    <text evidence="1">Belongs to the TIM50 family.</text>
</comment>
<protein>
    <recommendedName>
        <fullName evidence="1">Mitochondrial import inner membrane translocase subunit TIM50</fullName>
    </recommendedName>
</protein>
<dbReference type="Gene3D" id="3.40.50.1000">
    <property type="entry name" value="HAD superfamily/HAD-like"/>
    <property type="match status" value="1"/>
</dbReference>
<sequence length="251" mass="28455">MQEQCCYNMNTSILCNTIANSLVKSCFINQLQRSLPALVLDLDDTLVYASPIRIKKSGTKKSLNTQSKSSESTESSQNVMNNNITSIEENNEENEIKSIRVGRRRIYIQFRPGLFEFIHAISNYFEIYFFTSSTFEYGNQIIDLIDPTIPSSRRLFRDSCKFICGYPVKDLSLINYPLSKVVLVDDTEGSALLNPNNLIRIDPWNGNLDDNVLLSELVPALTQIMLENDLLTAAHQLIGSGKYEHLFTSSF</sequence>
<dbReference type="SUPFAM" id="SSF56784">
    <property type="entry name" value="HAD-like"/>
    <property type="match status" value="1"/>
</dbReference>
<keyword evidence="5" id="KW-1185">Reference proteome</keyword>
<dbReference type="AlphaFoldDB" id="A0A1J4J3V2"/>
<comment type="function">
    <text evidence="1">Essential component of the TIM23 complex, a complex that mediates the translocation of transit peptide-containing proteins across the mitochondrial inner membrane.</text>
</comment>
<dbReference type="VEuPathDB" id="TrichDB:TRFO_40835"/>
<dbReference type="Pfam" id="PF03031">
    <property type="entry name" value="NIF"/>
    <property type="match status" value="1"/>
</dbReference>
<evidence type="ECO:0000313" key="4">
    <source>
        <dbReference type="EMBL" id="OHS92839.1"/>
    </source>
</evidence>
<keyword evidence="1" id="KW-0809">Transit peptide</keyword>
<dbReference type="PROSITE" id="PS50969">
    <property type="entry name" value="FCP1"/>
    <property type="match status" value="1"/>
</dbReference>
<evidence type="ECO:0000259" key="3">
    <source>
        <dbReference type="PROSITE" id="PS50969"/>
    </source>
</evidence>
<dbReference type="InterPro" id="IPR036412">
    <property type="entry name" value="HAD-like_sf"/>
</dbReference>
<dbReference type="InterPro" id="IPR023214">
    <property type="entry name" value="HAD_sf"/>
</dbReference>
<dbReference type="SMART" id="SM00577">
    <property type="entry name" value="CPDc"/>
    <property type="match status" value="1"/>
</dbReference>
<dbReference type="CDD" id="cd07521">
    <property type="entry name" value="HAD_FCP1-like"/>
    <property type="match status" value="1"/>
</dbReference>
<evidence type="ECO:0000313" key="5">
    <source>
        <dbReference type="Proteomes" id="UP000179807"/>
    </source>
</evidence>
<dbReference type="OrthoDB" id="287041at2759"/>
<organism evidence="4 5">
    <name type="scientific">Tritrichomonas foetus</name>
    <dbReference type="NCBI Taxonomy" id="1144522"/>
    <lineage>
        <taxon>Eukaryota</taxon>
        <taxon>Metamonada</taxon>
        <taxon>Parabasalia</taxon>
        <taxon>Tritrichomonadida</taxon>
        <taxon>Tritrichomonadidae</taxon>
        <taxon>Tritrichomonas</taxon>
    </lineage>
</organism>
<gene>
    <name evidence="4" type="ORF">TRFO_40835</name>
</gene>
<dbReference type="EMBL" id="MLAK01001461">
    <property type="protein sequence ID" value="OHS92839.1"/>
    <property type="molecule type" value="Genomic_DNA"/>
</dbReference>
<accession>A0A1J4J3V2</accession>
<comment type="caution">
    <text evidence="4">The sequence shown here is derived from an EMBL/GenBank/DDBJ whole genome shotgun (WGS) entry which is preliminary data.</text>
</comment>
<dbReference type="InterPro" id="IPR004274">
    <property type="entry name" value="FCP1_dom"/>
</dbReference>
<feature type="region of interest" description="Disordered" evidence="2">
    <location>
        <begin position="60"/>
        <end position="80"/>
    </location>
</feature>
<keyword evidence="1" id="KW-0811">Translocation</keyword>
<evidence type="ECO:0000256" key="1">
    <source>
        <dbReference type="RuleBase" id="RU365079"/>
    </source>
</evidence>
<name>A0A1J4J3V2_9EUKA</name>
<dbReference type="InterPro" id="IPR050365">
    <property type="entry name" value="TIM50"/>
</dbReference>
<keyword evidence="1" id="KW-0653">Protein transport</keyword>
<feature type="compositionally biased region" description="Low complexity" evidence="2">
    <location>
        <begin position="64"/>
        <end position="80"/>
    </location>
</feature>
<keyword evidence="1" id="KW-0496">Mitochondrion</keyword>
<dbReference type="GO" id="GO:0005744">
    <property type="term" value="C:TIM23 mitochondrial import inner membrane translocase complex"/>
    <property type="evidence" value="ECO:0007669"/>
    <property type="project" value="UniProtKB-UniRule"/>
</dbReference>
<proteinExistence type="inferred from homology"/>
<comment type="subunit">
    <text evidence="1">Component of the TIM23 complex.</text>
</comment>
<dbReference type="RefSeq" id="XP_068345976.1">
    <property type="nucleotide sequence ID" value="XM_068513428.1"/>
</dbReference>
<dbReference type="GO" id="GO:0015031">
    <property type="term" value="P:protein transport"/>
    <property type="evidence" value="ECO:0007669"/>
    <property type="project" value="UniProtKB-KW"/>
</dbReference>
<keyword evidence="1" id="KW-0813">Transport</keyword>
<dbReference type="PANTHER" id="PTHR12210">
    <property type="entry name" value="DULLARD PROTEIN PHOSPHATASE"/>
    <property type="match status" value="1"/>
</dbReference>
<dbReference type="GeneID" id="94848132"/>
<comment type="subcellular location">
    <subcellularLocation>
        <location evidence="1">Mitochondrion inner membrane</location>
        <topology evidence="1">Single-pass membrane protein</topology>
    </subcellularLocation>
</comment>
<reference evidence="4" key="1">
    <citation type="submission" date="2016-10" db="EMBL/GenBank/DDBJ databases">
        <authorList>
            <person name="Benchimol M."/>
            <person name="Almeida L.G."/>
            <person name="Vasconcelos A.T."/>
            <person name="Perreira-Neves A."/>
            <person name="Rosa I.A."/>
            <person name="Tasca T."/>
            <person name="Bogo M.R."/>
            <person name="de Souza W."/>
        </authorList>
    </citation>
    <scope>NUCLEOTIDE SEQUENCE [LARGE SCALE GENOMIC DNA]</scope>
    <source>
        <strain evidence="4">K</strain>
    </source>
</reference>
<dbReference type="Proteomes" id="UP000179807">
    <property type="component" value="Unassembled WGS sequence"/>
</dbReference>
<evidence type="ECO:0000256" key="2">
    <source>
        <dbReference type="SAM" id="MobiDB-lite"/>
    </source>
</evidence>
<feature type="domain" description="FCP1 homology" evidence="3">
    <location>
        <begin position="31"/>
        <end position="224"/>
    </location>
</feature>